<gene>
    <name evidence="4" type="primary">tenA</name>
    <name evidence="4" type="ORF">DEO23_01660</name>
</gene>
<name>A0A2U2RNK6_9MICO</name>
<dbReference type="Gene3D" id="1.20.910.10">
    <property type="entry name" value="Heme oxygenase-like"/>
    <property type="match status" value="1"/>
</dbReference>
<keyword evidence="5" id="KW-1185">Reference proteome</keyword>
<evidence type="ECO:0000256" key="2">
    <source>
        <dbReference type="RuleBase" id="RU363093"/>
    </source>
</evidence>
<evidence type="ECO:0000313" key="4">
    <source>
        <dbReference type="EMBL" id="PWH07375.1"/>
    </source>
</evidence>
<dbReference type="OrthoDB" id="34166at2"/>
<dbReference type="PANTHER" id="PTHR43198:SF2">
    <property type="entry name" value="SI:CH1073-67J19.1-RELATED"/>
    <property type="match status" value="1"/>
</dbReference>
<dbReference type="CDD" id="cd19367">
    <property type="entry name" value="TenA_C_ScTHI20-like"/>
    <property type="match status" value="1"/>
</dbReference>
<dbReference type="GO" id="GO:0009228">
    <property type="term" value="P:thiamine biosynthetic process"/>
    <property type="evidence" value="ECO:0007669"/>
    <property type="project" value="UniProtKB-KW"/>
</dbReference>
<dbReference type="InterPro" id="IPR050967">
    <property type="entry name" value="Thiamine_Salvage_TenA"/>
</dbReference>
<protein>
    <recommendedName>
        <fullName evidence="2">Aminopyrimidine aminohydrolase</fullName>
        <ecNumber evidence="2">3.5.99.2</ecNumber>
    </recommendedName>
</protein>
<dbReference type="EMBL" id="QFKX01000001">
    <property type="protein sequence ID" value="PWH07375.1"/>
    <property type="molecule type" value="Genomic_DNA"/>
</dbReference>
<dbReference type="GO" id="GO:0009229">
    <property type="term" value="P:thiamine diphosphate biosynthetic process"/>
    <property type="evidence" value="ECO:0007669"/>
    <property type="project" value="UniProtKB-UniPathway"/>
</dbReference>
<keyword evidence="2" id="KW-0378">Hydrolase</keyword>
<accession>A0A2U2RNK6</accession>
<evidence type="ECO:0000313" key="5">
    <source>
        <dbReference type="Proteomes" id="UP000245590"/>
    </source>
</evidence>
<dbReference type="Pfam" id="PF03070">
    <property type="entry name" value="TENA_THI-4"/>
    <property type="match status" value="1"/>
</dbReference>
<reference evidence="4 5" key="1">
    <citation type="submission" date="2018-05" db="EMBL/GenBank/DDBJ databases">
        <title>Brachybacterium sp. M1HQ-2T, whole genome shotgun sequence.</title>
        <authorList>
            <person name="Tuo L."/>
        </authorList>
    </citation>
    <scope>NUCLEOTIDE SEQUENCE [LARGE SCALE GENOMIC DNA]</scope>
    <source>
        <strain evidence="4 5">M1HQ-2</strain>
    </source>
</reference>
<dbReference type="Proteomes" id="UP000245590">
    <property type="component" value="Unassembled WGS sequence"/>
</dbReference>
<dbReference type="InterPro" id="IPR027574">
    <property type="entry name" value="Thiaminase_II"/>
</dbReference>
<dbReference type="InterPro" id="IPR016084">
    <property type="entry name" value="Haem_Oase-like_multi-hlx"/>
</dbReference>
<evidence type="ECO:0000256" key="1">
    <source>
        <dbReference type="ARBA" id="ARBA00004948"/>
    </source>
</evidence>
<keyword evidence="2" id="KW-0784">Thiamine biosynthesis</keyword>
<dbReference type="PANTHER" id="PTHR43198">
    <property type="entry name" value="BIFUNCTIONAL TH2 PROTEIN"/>
    <property type="match status" value="1"/>
</dbReference>
<dbReference type="GO" id="GO:0050334">
    <property type="term" value="F:thiaminase activity"/>
    <property type="evidence" value="ECO:0007669"/>
    <property type="project" value="UniProtKB-EC"/>
</dbReference>
<comment type="catalytic activity">
    <reaction evidence="2">
        <text>4-amino-5-aminomethyl-2-methylpyrimidine + H2O = 4-amino-5-hydroxymethyl-2-methylpyrimidine + NH4(+)</text>
        <dbReference type="Rhea" id="RHEA:31799"/>
        <dbReference type="ChEBI" id="CHEBI:15377"/>
        <dbReference type="ChEBI" id="CHEBI:16892"/>
        <dbReference type="ChEBI" id="CHEBI:28938"/>
        <dbReference type="ChEBI" id="CHEBI:63416"/>
        <dbReference type="EC" id="3.5.99.2"/>
    </reaction>
</comment>
<organism evidence="4 5">
    <name type="scientific">Brachybacterium endophyticum</name>
    <dbReference type="NCBI Taxonomy" id="2182385"/>
    <lineage>
        <taxon>Bacteria</taxon>
        <taxon>Bacillati</taxon>
        <taxon>Actinomycetota</taxon>
        <taxon>Actinomycetes</taxon>
        <taxon>Micrococcales</taxon>
        <taxon>Dermabacteraceae</taxon>
        <taxon>Brachybacterium</taxon>
    </lineage>
</organism>
<sequence length="222" mass="24362">MSLFTRLREAASEDWEAYTRHDFVTRLGEGTLPLPAFQDYLVQDYLFLVQFARANALAAFKSRSLHDIGRAAESLNSILEETALHVGLTESWGISPEELESTPEKQATVAYTRYVLDCGMAGDLLDLEVALTPCTLGYAEIGTALAPSLEAAPDHPYATWIAEYAGEDYQAAARSSHAHLDELAGGELSPARFAQLVTVFRTATRMETAFWQQALDGARVEA</sequence>
<comment type="caution">
    <text evidence="4">The sequence shown here is derived from an EMBL/GenBank/DDBJ whole genome shotgun (WGS) entry which is preliminary data.</text>
</comment>
<comment type="pathway">
    <text evidence="1 2">Cofactor biosynthesis; thiamine diphosphate biosynthesis.</text>
</comment>
<dbReference type="InterPro" id="IPR004305">
    <property type="entry name" value="Thiaminase-2/PQQC"/>
</dbReference>
<proteinExistence type="inferred from homology"/>
<comment type="catalytic activity">
    <reaction evidence="2">
        <text>thiamine + H2O = 5-(2-hydroxyethyl)-4-methylthiazole + 4-amino-5-hydroxymethyl-2-methylpyrimidine + H(+)</text>
        <dbReference type="Rhea" id="RHEA:17509"/>
        <dbReference type="ChEBI" id="CHEBI:15377"/>
        <dbReference type="ChEBI" id="CHEBI:15378"/>
        <dbReference type="ChEBI" id="CHEBI:16892"/>
        <dbReference type="ChEBI" id="CHEBI:17957"/>
        <dbReference type="ChEBI" id="CHEBI:18385"/>
        <dbReference type="EC" id="3.5.99.2"/>
    </reaction>
</comment>
<dbReference type="RefSeq" id="WP_109274260.1">
    <property type="nucleotide sequence ID" value="NZ_QFKX01000001.1"/>
</dbReference>
<dbReference type="SUPFAM" id="SSF48613">
    <property type="entry name" value="Heme oxygenase-like"/>
    <property type="match status" value="1"/>
</dbReference>
<dbReference type="GO" id="GO:0005829">
    <property type="term" value="C:cytosol"/>
    <property type="evidence" value="ECO:0007669"/>
    <property type="project" value="TreeGrafter"/>
</dbReference>
<comment type="similarity">
    <text evidence="2">Belongs to the TenA family.</text>
</comment>
<evidence type="ECO:0000259" key="3">
    <source>
        <dbReference type="Pfam" id="PF03070"/>
    </source>
</evidence>
<dbReference type="EC" id="3.5.99.2" evidence="2"/>
<comment type="function">
    <text evidence="2">Catalyzes an amino-pyrimidine hydrolysis reaction at the C5' of the pyrimidine moiety of thiamine compounds, a reaction that is part of a thiamine salvage pathway.</text>
</comment>
<feature type="domain" description="Thiaminase-2/PQQC" evidence="3">
    <location>
        <begin position="13"/>
        <end position="216"/>
    </location>
</feature>
<dbReference type="NCBIfam" id="TIGR04306">
    <property type="entry name" value="salvage_TenA"/>
    <property type="match status" value="1"/>
</dbReference>
<dbReference type="AlphaFoldDB" id="A0A2U2RNK6"/>
<dbReference type="UniPathway" id="UPA00060"/>